<feature type="compositionally biased region" description="Low complexity" evidence="1">
    <location>
        <begin position="48"/>
        <end position="58"/>
    </location>
</feature>
<keyword evidence="2" id="KW-0812">Transmembrane</keyword>
<organism evidence="3 4">
    <name type="scientific">Georgenia daeguensis</name>
    <dbReference type="NCBI Taxonomy" id="908355"/>
    <lineage>
        <taxon>Bacteria</taxon>
        <taxon>Bacillati</taxon>
        <taxon>Actinomycetota</taxon>
        <taxon>Actinomycetes</taxon>
        <taxon>Micrococcales</taxon>
        <taxon>Bogoriellaceae</taxon>
        <taxon>Georgenia</taxon>
    </lineage>
</organism>
<protein>
    <recommendedName>
        <fullName evidence="5">Twin-arginine translocation signal domain-containing protein</fullName>
    </recommendedName>
</protein>
<evidence type="ECO:0000256" key="2">
    <source>
        <dbReference type="SAM" id="Phobius"/>
    </source>
</evidence>
<keyword evidence="2" id="KW-0472">Membrane</keyword>
<sequence length="76" mass="7498">MDPVTSVVKGGQVVSRQRGAKRRRAVGKVIAAAAAAAAAALPLASRASCRGGRPCRSGGDVDRGTPAVGVQSRGDG</sequence>
<accession>A0ABP8EVI4</accession>
<evidence type="ECO:0000313" key="3">
    <source>
        <dbReference type="EMBL" id="GAA4287991.1"/>
    </source>
</evidence>
<gene>
    <name evidence="3" type="ORF">GCM10022262_23510</name>
</gene>
<keyword evidence="2" id="KW-1133">Transmembrane helix</keyword>
<evidence type="ECO:0008006" key="5">
    <source>
        <dbReference type="Google" id="ProtNLM"/>
    </source>
</evidence>
<proteinExistence type="predicted"/>
<evidence type="ECO:0000256" key="1">
    <source>
        <dbReference type="SAM" id="MobiDB-lite"/>
    </source>
</evidence>
<keyword evidence="4" id="KW-1185">Reference proteome</keyword>
<name>A0ABP8EVI4_9MICO</name>
<feature type="region of interest" description="Disordered" evidence="1">
    <location>
        <begin position="1"/>
        <end position="22"/>
    </location>
</feature>
<feature type="transmembrane region" description="Helical" evidence="2">
    <location>
        <begin position="25"/>
        <end position="44"/>
    </location>
</feature>
<comment type="caution">
    <text evidence="3">The sequence shown here is derived from an EMBL/GenBank/DDBJ whole genome shotgun (WGS) entry which is preliminary data.</text>
</comment>
<feature type="region of interest" description="Disordered" evidence="1">
    <location>
        <begin position="48"/>
        <end position="76"/>
    </location>
</feature>
<dbReference type="Proteomes" id="UP001499841">
    <property type="component" value="Unassembled WGS sequence"/>
</dbReference>
<dbReference type="EMBL" id="BAABBA010000010">
    <property type="protein sequence ID" value="GAA4287991.1"/>
    <property type="molecule type" value="Genomic_DNA"/>
</dbReference>
<reference evidence="4" key="1">
    <citation type="journal article" date="2019" name="Int. J. Syst. Evol. Microbiol.">
        <title>The Global Catalogue of Microorganisms (GCM) 10K type strain sequencing project: providing services to taxonomists for standard genome sequencing and annotation.</title>
        <authorList>
            <consortium name="The Broad Institute Genomics Platform"/>
            <consortium name="The Broad Institute Genome Sequencing Center for Infectious Disease"/>
            <person name="Wu L."/>
            <person name="Ma J."/>
        </authorList>
    </citation>
    <scope>NUCLEOTIDE SEQUENCE [LARGE SCALE GENOMIC DNA]</scope>
    <source>
        <strain evidence="4">JCM 17459</strain>
    </source>
</reference>
<evidence type="ECO:0000313" key="4">
    <source>
        <dbReference type="Proteomes" id="UP001499841"/>
    </source>
</evidence>